<evidence type="ECO:0000256" key="2">
    <source>
        <dbReference type="PROSITE-ProRule" id="PRU00176"/>
    </source>
</evidence>
<keyword evidence="1 2" id="KW-0694">RNA-binding</keyword>
<evidence type="ECO:0000313" key="4">
    <source>
        <dbReference type="EMBL" id="KAG6537053.1"/>
    </source>
</evidence>
<dbReference type="GO" id="GO:0003723">
    <property type="term" value="F:RNA binding"/>
    <property type="evidence" value="ECO:0007669"/>
    <property type="project" value="UniProtKB-UniRule"/>
</dbReference>
<protein>
    <recommendedName>
        <fullName evidence="3">RRM domain-containing protein</fullName>
    </recommendedName>
</protein>
<name>A0A8J5IPP7_ZINOF</name>
<feature type="domain" description="RRM" evidence="3">
    <location>
        <begin position="1"/>
        <end position="46"/>
    </location>
</feature>
<dbReference type="SUPFAM" id="SSF54928">
    <property type="entry name" value="RNA-binding domain, RBD"/>
    <property type="match status" value="1"/>
</dbReference>
<dbReference type="InterPro" id="IPR035979">
    <property type="entry name" value="RBD_domain_sf"/>
</dbReference>
<evidence type="ECO:0000256" key="1">
    <source>
        <dbReference type="ARBA" id="ARBA00022884"/>
    </source>
</evidence>
<sequence>MDRDTRQSNWVRFVIFTSSEQASAAISGMDGKDIHSRMIRVNYATDRTGGFRGGSSGYRGSYGSGGYGGRGGASGGGYGDYGSDLIAVVAFDANPIVVATSCTNSIIAATTGANLASTTTSDHCH</sequence>
<dbReference type="Proteomes" id="UP000734854">
    <property type="component" value="Unassembled WGS sequence"/>
</dbReference>
<dbReference type="EMBL" id="JACMSC010000001">
    <property type="protein sequence ID" value="KAG6537053.1"/>
    <property type="molecule type" value="Genomic_DNA"/>
</dbReference>
<dbReference type="InterPro" id="IPR012677">
    <property type="entry name" value="Nucleotide-bd_a/b_plait_sf"/>
</dbReference>
<gene>
    <name evidence="4" type="ORF">ZIOFF_002131</name>
</gene>
<reference evidence="4 5" key="1">
    <citation type="submission" date="2020-08" db="EMBL/GenBank/DDBJ databases">
        <title>Plant Genome Project.</title>
        <authorList>
            <person name="Zhang R.-G."/>
        </authorList>
    </citation>
    <scope>NUCLEOTIDE SEQUENCE [LARGE SCALE GENOMIC DNA]</scope>
    <source>
        <tissue evidence="4">Rhizome</tissue>
    </source>
</reference>
<proteinExistence type="predicted"/>
<dbReference type="PROSITE" id="PS50102">
    <property type="entry name" value="RRM"/>
    <property type="match status" value="1"/>
</dbReference>
<dbReference type="Gene3D" id="3.30.70.330">
    <property type="match status" value="1"/>
</dbReference>
<accession>A0A8J5IPP7</accession>
<evidence type="ECO:0000313" key="5">
    <source>
        <dbReference type="Proteomes" id="UP000734854"/>
    </source>
</evidence>
<evidence type="ECO:0000259" key="3">
    <source>
        <dbReference type="PROSITE" id="PS50102"/>
    </source>
</evidence>
<keyword evidence="5" id="KW-1185">Reference proteome</keyword>
<dbReference type="InterPro" id="IPR000504">
    <property type="entry name" value="RRM_dom"/>
</dbReference>
<dbReference type="PANTHER" id="PTHR48027">
    <property type="entry name" value="HETEROGENEOUS NUCLEAR RIBONUCLEOPROTEIN 87F-RELATED"/>
    <property type="match status" value="1"/>
</dbReference>
<comment type="caution">
    <text evidence="4">The sequence shown here is derived from an EMBL/GenBank/DDBJ whole genome shotgun (WGS) entry which is preliminary data.</text>
</comment>
<organism evidence="4 5">
    <name type="scientific">Zingiber officinale</name>
    <name type="common">Ginger</name>
    <name type="synonym">Amomum zingiber</name>
    <dbReference type="NCBI Taxonomy" id="94328"/>
    <lineage>
        <taxon>Eukaryota</taxon>
        <taxon>Viridiplantae</taxon>
        <taxon>Streptophyta</taxon>
        <taxon>Embryophyta</taxon>
        <taxon>Tracheophyta</taxon>
        <taxon>Spermatophyta</taxon>
        <taxon>Magnoliopsida</taxon>
        <taxon>Liliopsida</taxon>
        <taxon>Zingiberales</taxon>
        <taxon>Zingiberaceae</taxon>
        <taxon>Zingiber</taxon>
    </lineage>
</organism>
<dbReference type="AlphaFoldDB" id="A0A8J5IPP7"/>
<dbReference type="InterPro" id="IPR052462">
    <property type="entry name" value="SLIRP/GR-RBP-like"/>
</dbReference>